<organism evidence="2 3">
    <name type="scientific">Coniochaeta pulveracea</name>
    <dbReference type="NCBI Taxonomy" id="177199"/>
    <lineage>
        <taxon>Eukaryota</taxon>
        <taxon>Fungi</taxon>
        <taxon>Dikarya</taxon>
        <taxon>Ascomycota</taxon>
        <taxon>Pezizomycotina</taxon>
        <taxon>Sordariomycetes</taxon>
        <taxon>Sordariomycetidae</taxon>
        <taxon>Coniochaetales</taxon>
        <taxon>Coniochaetaceae</taxon>
        <taxon>Coniochaeta</taxon>
    </lineage>
</organism>
<dbReference type="AlphaFoldDB" id="A0A420YNV4"/>
<evidence type="ECO:0000256" key="1">
    <source>
        <dbReference type="SAM" id="MobiDB-lite"/>
    </source>
</evidence>
<dbReference type="EMBL" id="QVQW01000001">
    <property type="protein sequence ID" value="RKU49560.1"/>
    <property type="molecule type" value="Genomic_DNA"/>
</dbReference>
<protein>
    <submittedName>
        <fullName evidence="2">Uncharacterized protein</fullName>
    </submittedName>
</protein>
<dbReference type="STRING" id="177199.A0A420YNV4"/>
<dbReference type="InterPro" id="IPR027417">
    <property type="entry name" value="P-loop_NTPase"/>
</dbReference>
<reference evidence="2 3" key="1">
    <citation type="submission" date="2018-08" db="EMBL/GenBank/DDBJ databases">
        <title>Draft genome of the lignicolous fungus Coniochaeta pulveracea.</title>
        <authorList>
            <person name="Borstlap C.J."/>
            <person name="De Witt R.N."/>
            <person name="Botha A."/>
            <person name="Volschenk H."/>
        </authorList>
    </citation>
    <scope>NUCLEOTIDE SEQUENCE [LARGE SCALE GENOMIC DNA]</scope>
    <source>
        <strain evidence="2 3">CAB683</strain>
    </source>
</reference>
<comment type="caution">
    <text evidence="2">The sequence shown here is derived from an EMBL/GenBank/DDBJ whole genome shotgun (WGS) entry which is preliminary data.</text>
</comment>
<dbReference type="Gene3D" id="3.40.50.300">
    <property type="entry name" value="P-loop containing nucleotide triphosphate hydrolases"/>
    <property type="match status" value="1"/>
</dbReference>
<dbReference type="SUPFAM" id="SSF52540">
    <property type="entry name" value="P-loop containing nucleoside triphosphate hydrolases"/>
    <property type="match status" value="1"/>
</dbReference>
<sequence>MIRHFLHDEFKHHTVIWIAHRLDTIIDFDRVLVFEKGCVVEDGNPKDLVASGKNRFITAQVPGWKRKMRIQKEHIKRAVSSEDVTYFRVRAALSHTTLTSSPVELASALGDDDTAEELNQMNEANAMENQYAFSDYKAETEALKGEKDPETWKAKMNASKEKAKKKVNDAIDAAYDSAADLISELPENKQDAAFDIFDWGQRFVMNAFDALVTEMKAMLNSIVNFIKNLWDDIINAWNTVKKAVSTAIEFIRGIFKLGSKAESGTTPPPTEGVTSMELTFHLNWRSVDFNHDPPTTITESQAQWSLNYIMLQMKEQIDDFPSYLGPLQPLQGWEDGWTCQGNVSQLTSFEDVARVLNTSRSIVATEATRVAPLPEEEWANVPTPDPVAFSAEPITLTSPNQEKSKRPLPGPMAGMASGTKTGATLPKAMRTVAVAANGH</sequence>
<proteinExistence type="predicted"/>
<evidence type="ECO:0000313" key="3">
    <source>
        <dbReference type="Proteomes" id="UP000275385"/>
    </source>
</evidence>
<feature type="region of interest" description="Disordered" evidence="1">
    <location>
        <begin position="394"/>
        <end position="426"/>
    </location>
</feature>
<evidence type="ECO:0000313" key="2">
    <source>
        <dbReference type="EMBL" id="RKU49560.1"/>
    </source>
</evidence>
<dbReference type="OrthoDB" id="6500128at2759"/>
<accession>A0A420YNV4</accession>
<keyword evidence="3" id="KW-1185">Reference proteome</keyword>
<dbReference type="Proteomes" id="UP000275385">
    <property type="component" value="Unassembled WGS sequence"/>
</dbReference>
<gene>
    <name evidence="2" type="ORF">DL546_009265</name>
</gene>
<name>A0A420YNV4_9PEZI</name>